<evidence type="ECO:0000313" key="15">
    <source>
        <dbReference type="Proteomes" id="UP000324632"/>
    </source>
</evidence>
<keyword evidence="12" id="KW-0325">Glycoprotein</keyword>
<dbReference type="Proteomes" id="UP000324632">
    <property type="component" value="Chromosome 3"/>
</dbReference>
<dbReference type="Pfam" id="PF01762">
    <property type="entry name" value="Galactosyl_T"/>
    <property type="match status" value="1"/>
</dbReference>
<proteinExistence type="inferred from homology"/>
<keyword evidence="5 14" id="KW-0808">Transferase</keyword>
<evidence type="ECO:0000256" key="6">
    <source>
        <dbReference type="ARBA" id="ARBA00022692"/>
    </source>
</evidence>
<comment type="similarity">
    <text evidence="3 13">Belongs to the glycosyltransferase 31 family.</text>
</comment>
<comment type="pathway">
    <text evidence="2">Protein modification; protein glycosylation.</text>
</comment>
<keyword evidence="8 13" id="KW-1133">Transmembrane helix</keyword>
<evidence type="ECO:0000256" key="12">
    <source>
        <dbReference type="ARBA" id="ARBA00023180"/>
    </source>
</evidence>
<sequence>MVEDICIIEEQRHVKRLGVKIRSLRSCIFSIPLLVLLLFYYIDSYVLTETWASTVGFLSETFITKNESQPWRLSDPYYVNYPQKYHFVKNEPEKCRKENTFVVLMVPVASGNTAARDAIRATWGTEKWVENKVVSMFFLLGLSSSEENTTVQKQLLEESARYHDILQCDFLDTYHNLTIKTMVMLEWLARYCQNASYAMKIDSDIFLNVNNLVKMLLSAPTENYMTGLVTRGGSVLRDPRSKWYLPKTVYAPALYPPYALGLGYVLSLDLPKKLVEAAKHVKAVYIEDVYLGMCMKHLGISMTFPSRNDLFHVFPVKYNPCRYSELIATTTRSLRDQVEFWKDLHKPQQPC</sequence>
<comment type="subcellular location">
    <subcellularLocation>
        <location evidence="1 13">Golgi apparatus membrane</location>
        <topology evidence="1 13">Single-pass type II membrane protein</topology>
    </subcellularLocation>
</comment>
<reference evidence="14 15" key="1">
    <citation type="journal article" date="2019" name="Mol. Ecol. Resour.">
        <title>Chromosome-level genome assembly of Triplophysa tibetana, a fish adapted to the harsh high-altitude environment of the Tibetan Plateau.</title>
        <authorList>
            <person name="Yang X."/>
            <person name="Liu H."/>
            <person name="Ma Z."/>
            <person name="Zou Y."/>
            <person name="Zou M."/>
            <person name="Mao Y."/>
            <person name="Li X."/>
            <person name="Wang H."/>
            <person name="Chen T."/>
            <person name="Wang W."/>
            <person name="Yang R."/>
        </authorList>
    </citation>
    <scope>NUCLEOTIDE SEQUENCE [LARGE SCALE GENOMIC DNA]</scope>
    <source>
        <strain evidence="14">TTIB1903HZAU</strain>
        <tissue evidence="14">Muscle</tissue>
    </source>
</reference>
<organism evidence="14 15">
    <name type="scientific">Triplophysa tibetana</name>
    <dbReference type="NCBI Taxonomy" id="1572043"/>
    <lineage>
        <taxon>Eukaryota</taxon>
        <taxon>Metazoa</taxon>
        <taxon>Chordata</taxon>
        <taxon>Craniata</taxon>
        <taxon>Vertebrata</taxon>
        <taxon>Euteleostomi</taxon>
        <taxon>Actinopterygii</taxon>
        <taxon>Neopterygii</taxon>
        <taxon>Teleostei</taxon>
        <taxon>Ostariophysi</taxon>
        <taxon>Cypriniformes</taxon>
        <taxon>Nemacheilidae</taxon>
        <taxon>Triplophysa</taxon>
    </lineage>
</organism>
<keyword evidence="15" id="KW-1185">Reference proteome</keyword>
<keyword evidence="10" id="KW-0443">Lipid metabolism</keyword>
<keyword evidence="9 13" id="KW-0333">Golgi apparatus</keyword>
<dbReference type="EC" id="2.4.1.-" evidence="13"/>
<keyword evidence="6 13" id="KW-0812">Transmembrane</keyword>
<accession>A0A5A9PQ67</accession>
<dbReference type="GO" id="GO:0000139">
    <property type="term" value="C:Golgi membrane"/>
    <property type="evidence" value="ECO:0007669"/>
    <property type="project" value="UniProtKB-SubCell"/>
</dbReference>
<keyword evidence="11 13" id="KW-0472">Membrane</keyword>
<dbReference type="InterPro" id="IPR002659">
    <property type="entry name" value="Glyco_trans_31"/>
</dbReference>
<evidence type="ECO:0000256" key="10">
    <source>
        <dbReference type="ARBA" id="ARBA00023098"/>
    </source>
</evidence>
<name>A0A5A9PQ67_9TELE</name>
<comment type="caution">
    <text evidence="14">The sequence shown here is derived from an EMBL/GenBank/DDBJ whole genome shotgun (WGS) entry which is preliminary data.</text>
</comment>
<keyword evidence="7 13" id="KW-0735">Signal-anchor</keyword>
<evidence type="ECO:0000313" key="14">
    <source>
        <dbReference type="EMBL" id="KAA0723915.1"/>
    </source>
</evidence>
<dbReference type="AlphaFoldDB" id="A0A5A9PQ67"/>
<dbReference type="GO" id="GO:0008499">
    <property type="term" value="F:N-acetyl-beta-D-glucosaminide beta-(1,3)-galactosyltransferase activity"/>
    <property type="evidence" value="ECO:0007669"/>
    <property type="project" value="TreeGrafter"/>
</dbReference>
<dbReference type="FunFam" id="3.90.550.50:FF:000001">
    <property type="entry name" value="Hexosyltransferase"/>
    <property type="match status" value="1"/>
</dbReference>
<gene>
    <name evidence="14" type="ORF">E1301_Tti015397</name>
</gene>
<evidence type="ECO:0000256" key="4">
    <source>
        <dbReference type="ARBA" id="ARBA00022676"/>
    </source>
</evidence>
<evidence type="ECO:0000256" key="2">
    <source>
        <dbReference type="ARBA" id="ARBA00004922"/>
    </source>
</evidence>
<keyword evidence="4 13" id="KW-0328">Glycosyltransferase</keyword>
<protein>
    <recommendedName>
        <fullName evidence="13">Hexosyltransferase</fullName>
        <ecNumber evidence="13">2.4.1.-</ecNumber>
    </recommendedName>
</protein>
<feature type="transmembrane region" description="Helical" evidence="13">
    <location>
        <begin position="23"/>
        <end position="42"/>
    </location>
</feature>
<evidence type="ECO:0000256" key="9">
    <source>
        <dbReference type="ARBA" id="ARBA00023034"/>
    </source>
</evidence>
<evidence type="ECO:0000256" key="8">
    <source>
        <dbReference type="ARBA" id="ARBA00022989"/>
    </source>
</evidence>
<evidence type="ECO:0000256" key="13">
    <source>
        <dbReference type="RuleBase" id="RU363063"/>
    </source>
</evidence>
<evidence type="ECO:0000256" key="1">
    <source>
        <dbReference type="ARBA" id="ARBA00004323"/>
    </source>
</evidence>
<evidence type="ECO:0000256" key="11">
    <source>
        <dbReference type="ARBA" id="ARBA00023136"/>
    </source>
</evidence>
<dbReference type="GO" id="GO:0006493">
    <property type="term" value="P:protein O-linked glycosylation"/>
    <property type="evidence" value="ECO:0007669"/>
    <property type="project" value="TreeGrafter"/>
</dbReference>
<evidence type="ECO:0000256" key="5">
    <source>
        <dbReference type="ARBA" id="ARBA00022679"/>
    </source>
</evidence>
<dbReference type="Gene3D" id="3.90.550.50">
    <property type="match status" value="1"/>
</dbReference>
<evidence type="ECO:0000256" key="7">
    <source>
        <dbReference type="ARBA" id="ARBA00022968"/>
    </source>
</evidence>
<dbReference type="PANTHER" id="PTHR11214:SF115">
    <property type="entry name" value="HEXOSYLTRANSFERASE"/>
    <property type="match status" value="1"/>
</dbReference>
<dbReference type="EMBL" id="SOYY01000003">
    <property type="protein sequence ID" value="KAA0723915.1"/>
    <property type="molecule type" value="Genomic_DNA"/>
</dbReference>
<evidence type="ECO:0000256" key="3">
    <source>
        <dbReference type="ARBA" id="ARBA00008661"/>
    </source>
</evidence>
<dbReference type="GO" id="GO:0006629">
    <property type="term" value="P:lipid metabolic process"/>
    <property type="evidence" value="ECO:0007669"/>
    <property type="project" value="UniProtKB-KW"/>
</dbReference>
<dbReference type="PANTHER" id="PTHR11214">
    <property type="entry name" value="BETA-1,3-N-ACETYLGLUCOSAMINYLTRANSFERASE"/>
    <property type="match status" value="1"/>
</dbReference>